<evidence type="ECO:0000313" key="10">
    <source>
        <dbReference type="Proteomes" id="UP000756921"/>
    </source>
</evidence>
<dbReference type="AlphaFoldDB" id="A0A9P6GT78"/>
<comment type="similarity">
    <text evidence="1 8">Belongs to the tannase family.</text>
</comment>
<feature type="chain" id="PRO_5040532659" description="Carboxylic ester hydrolase" evidence="8">
    <location>
        <begin position="21"/>
        <end position="508"/>
    </location>
</feature>
<dbReference type="SUPFAM" id="SSF53474">
    <property type="entry name" value="alpha/beta-Hydrolases"/>
    <property type="match status" value="2"/>
</dbReference>
<dbReference type="PANTHER" id="PTHR33938:SF8">
    <property type="entry name" value="CARBOXYLIC ESTER HYDROLASE"/>
    <property type="match status" value="1"/>
</dbReference>
<dbReference type="GO" id="GO:0030600">
    <property type="term" value="F:feruloyl esterase activity"/>
    <property type="evidence" value="ECO:0007669"/>
    <property type="project" value="UniProtKB-ARBA"/>
</dbReference>
<keyword evidence="6" id="KW-0106">Calcium</keyword>
<gene>
    <name evidence="9" type="ORF">PMIN01_00647</name>
</gene>
<dbReference type="Gene3D" id="3.40.50.1820">
    <property type="entry name" value="alpha/beta hydrolase"/>
    <property type="match status" value="1"/>
</dbReference>
<evidence type="ECO:0000256" key="4">
    <source>
        <dbReference type="ARBA" id="ARBA00022729"/>
    </source>
</evidence>
<evidence type="ECO:0000256" key="8">
    <source>
        <dbReference type="RuleBase" id="RU361238"/>
    </source>
</evidence>
<keyword evidence="5 8" id="KW-0378">Hydrolase</keyword>
<comment type="caution">
    <text evidence="9">The sequence shown here is derived from an EMBL/GenBank/DDBJ whole genome shotgun (WGS) entry which is preliminary data.</text>
</comment>
<dbReference type="Proteomes" id="UP000756921">
    <property type="component" value="Unassembled WGS sequence"/>
</dbReference>
<dbReference type="InterPro" id="IPR029058">
    <property type="entry name" value="AB_hydrolase_fold"/>
</dbReference>
<dbReference type="InterPro" id="IPR011118">
    <property type="entry name" value="Tannase/feruloyl_esterase"/>
</dbReference>
<keyword evidence="7" id="KW-1015">Disulfide bond</keyword>
<feature type="signal peptide" evidence="8">
    <location>
        <begin position="1"/>
        <end position="20"/>
    </location>
</feature>
<dbReference type="GO" id="GO:0046872">
    <property type="term" value="F:metal ion binding"/>
    <property type="evidence" value="ECO:0007669"/>
    <property type="project" value="UniProtKB-KW"/>
</dbReference>
<dbReference type="EMBL" id="WJXW01000001">
    <property type="protein sequence ID" value="KAF9741108.1"/>
    <property type="molecule type" value="Genomic_DNA"/>
</dbReference>
<proteinExistence type="inferred from homology"/>
<evidence type="ECO:0000256" key="7">
    <source>
        <dbReference type="ARBA" id="ARBA00023157"/>
    </source>
</evidence>
<keyword evidence="4 8" id="KW-0732">Signal</keyword>
<protein>
    <recommendedName>
        <fullName evidence="8">Carboxylic ester hydrolase</fullName>
        <ecNumber evidence="8">3.1.1.-</ecNumber>
    </recommendedName>
</protein>
<dbReference type="EC" id="3.1.1.-" evidence="8"/>
<dbReference type="Pfam" id="PF07519">
    <property type="entry name" value="Tannase"/>
    <property type="match status" value="1"/>
</dbReference>
<evidence type="ECO:0000313" key="9">
    <source>
        <dbReference type="EMBL" id="KAF9741108.1"/>
    </source>
</evidence>
<organism evidence="9 10">
    <name type="scientific">Paraphaeosphaeria minitans</name>
    <dbReference type="NCBI Taxonomy" id="565426"/>
    <lineage>
        <taxon>Eukaryota</taxon>
        <taxon>Fungi</taxon>
        <taxon>Dikarya</taxon>
        <taxon>Ascomycota</taxon>
        <taxon>Pezizomycotina</taxon>
        <taxon>Dothideomycetes</taxon>
        <taxon>Pleosporomycetidae</taxon>
        <taxon>Pleosporales</taxon>
        <taxon>Massarineae</taxon>
        <taxon>Didymosphaeriaceae</taxon>
        <taxon>Paraphaeosphaeria</taxon>
    </lineage>
</organism>
<evidence type="ECO:0000256" key="3">
    <source>
        <dbReference type="ARBA" id="ARBA00022723"/>
    </source>
</evidence>
<evidence type="ECO:0000256" key="1">
    <source>
        <dbReference type="ARBA" id="ARBA00006249"/>
    </source>
</evidence>
<dbReference type="OrthoDB" id="3039123at2759"/>
<evidence type="ECO:0000256" key="5">
    <source>
        <dbReference type="ARBA" id="ARBA00022801"/>
    </source>
</evidence>
<sequence length="508" mass="55337">MLRPSLQWIFDVTLLTRVAATANKCCIDSLPIPTLFGGSILSIDAVQVDNSTAPSSSIDFCNVSIDYTHPGQNDRIHISLWLPNTWNGRFQGVGGGGWITNATVEDMISAVSQGYAAVTTDGGHTATTNTSSWAMLSPGNINMYLLQDFASVSLNDMTVIGKQLTEAYYGRPILRSYWNGCSTGGRQGLMMAQRYPDAYDGILAISPAINWAKFIVAEFWPQRVMHEMGYFPSQCEFSAITAAAVEACDELDGLRDGVIEMIGLCDFDPRSAVGKAYTCGDATGNVTQEAADVVHSIWAGARGADGRFQWYGFPPGAPLNALANTTCSSNGTCTGVPFAISKDWHQLFLRKDPSFDPYTMTQAQWDAAFHSSVNQYTSIISTSDPDLTQFKKAGGKMITWHGMADELIFYNGTVDYYEHVLEMDPGARDYYRFYAAPGVGHCHGGVGAVPTDPLAQLVRWVEEGEVPTTLDANRTVEGKRWKQALCVYPSSSRYVSGDPALASSFRCL</sequence>
<keyword evidence="2" id="KW-0719">Serine esterase</keyword>
<keyword evidence="3" id="KW-0479">Metal-binding</keyword>
<reference evidence="9" key="1">
    <citation type="journal article" date="2020" name="Mol. Plant Microbe Interact.">
        <title>Genome Sequence of the Biocontrol Agent Coniothyrium minitans strain Conio (IMI 134523).</title>
        <authorList>
            <person name="Patel D."/>
            <person name="Shittu T.A."/>
            <person name="Baroncelli R."/>
            <person name="Muthumeenakshi S."/>
            <person name="Osborne T.H."/>
            <person name="Janganan T.K."/>
            <person name="Sreenivasaprasad S."/>
        </authorList>
    </citation>
    <scope>NUCLEOTIDE SEQUENCE</scope>
    <source>
        <strain evidence="9">Conio</strain>
    </source>
</reference>
<accession>A0A9P6GT78</accession>
<evidence type="ECO:0000256" key="2">
    <source>
        <dbReference type="ARBA" id="ARBA00022487"/>
    </source>
</evidence>
<dbReference type="PANTHER" id="PTHR33938">
    <property type="entry name" value="FERULOYL ESTERASE B-RELATED"/>
    <property type="match status" value="1"/>
</dbReference>
<keyword evidence="10" id="KW-1185">Reference proteome</keyword>
<evidence type="ECO:0000256" key="6">
    <source>
        <dbReference type="ARBA" id="ARBA00022837"/>
    </source>
</evidence>
<name>A0A9P6GT78_9PLEO</name>